<dbReference type="Pfam" id="PF01607">
    <property type="entry name" value="CBM_14"/>
    <property type="match status" value="1"/>
</dbReference>
<dbReference type="Gene3D" id="2.170.140.10">
    <property type="entry name" value="Chitin binding domain"/>
    <property type="match status" value="1"/>
</dbReference>
<feature type="region of interest" description="Disordered" evidence="6">
    <location>
        <begin position="96"/>
        <end position="169"/>
    </location>
</feature>
<feature type="compositionally biased region" description="Low complexity" evidence="6">
    <location>
        <begin position="121"/>
        <end position="169"/>
    </location>
</feature>
<keyword evidence="1" id="KW-0147">Chitin-binding</keyword>
<dbReference type="SMART" id="SM00494">
    <property type="entry name" value="ChtBD2"/>
    <property type="match status" value="1"/>
</dbReference>
<evidence type="ECO:0000256" key="4">
    <source>
        <dbReference type="ARBA" id="ARBA00023157"/>
    </source>
</evidence>
<dbReference type="PANTHER" id="PTHR23301:SF0">
    <property type="entry name" value="CHITIN-BINDING TYPE-2 DOMAIN-CONTAINING PROTEIN-RELATED"/>
    <property type="match status" value="1"/>
</dbReference>
<feature type="compositionally biased region" description="Acidic residues" evidence="6">
    <location>
        <begin position="105"/>
        <end position="118"/>
    </location>
</feature>
<keyword evidence="5" id="KW-0325">Glycoprotein</keyword>
<feature type="signal peptide" evidence="7">
    <location>
        <begin position="1"/>
        <end position="22"/>
    </location>
</feature>
<evidence type="ECO:0000256" key="2">
    <source>
        <dbReference type="ARBA" id="ARBA00022729"/>
    </source>
</evidence>
<dbReference type="STRING" id="158441.A0A226EFC7"/>
<comment type="caution">
    <text evidence="9">The sequence shown here is derived from an EMBL/GenBank/DDBJ whole genome shotgun (WGS) entry which is preliminary data.</text>
</comment>
<feature type="domain" description="Chitin-binding type-2" evidence="8">
    <location>
        <begin position="170"/>
        <end position="227"/>
    </location>
</feature>
<sequence>MVKINPCFFVFLVFVTTPLVFSCDHMGLGQIPVGRFLNSVEDVQTWEACCDSCTDNIDCTAFLFYDNDTCNHWEHTGWFNANEYFFHPGEAKEAVTTTTPTTIEPTDETTEDVMEQTSDETTPQTSTQTTSLTSSPTTPLTSAPTTPQTTTTITTTPSTTTTVLTSTSSSNPCQGEADYTYVPHPYDCSKYLICVGNEGIERDCADSLHFDSITLTCTFPELATCLVTSTTTAETTTMVISSSTGGSVVECPAEGVWNIPHESM</sequence>
<proteinExistence type="predicted"/>
<keyword evidence="4" id="KW-1015">Disulfide bond</keyword>
<evidence type="ECO:0000313" key="9">
    <source>
        <dbReference type="EMBL" id="OXA56252.1"/>
    </source>
</evidence>
<evidence type="ECO:0000256" key="6">
    <source>
        <dbReference type="SAM" id="MobiDB-lite"/>
    </source>
</evidence>
<dbReference type="PROSITE" id="PS50940">
    <property type="entry name" value="CHIT_BIND_II"/>
    <property type="match status" value="1"/>
</dbReference>
<dbReference type="InterPro" id="IPR051940">
    <property type="entry name" value="Chitin_bind-dev_reg"/>
</dbReference>
<gene>
    <name evidence="9" type="ORF">Fcan01_08831</name>
</gene>
<reference evidence="9 10" key="1">
    <citation type="submission" date="2015-12" db="EMBL/GenBank/DDBJ databases">
        <title>The genome of Folsomia candida.</title>
        <authorList>
            <person name="Faddeeva A."/>
            <person name="Derks M.F."/>
            <person name="Anvar Y."/>
            <person name="Smit S."/>
            <person name="Van Straalen N."/>
            <person name="Roelofs D."/>
        </authorList>
    </citation>
    <scope>NUCLEOTIDE SEQUENCE [LARGE SCALE GENOMIC DNA]</scope>
    <source>
        <strain evidence="9 10">VU population</strain>
        <tissue evidence="9">Whole body</tissue>
    </source>
</reference>
<dbReference type="AlphaFoldDB" id="A0A226EFC7"/>
<dbReference type="OrthoDB" id="6020543at2759"/>
<dbReference type="InterPro" id="IPR036508">
    <property type="entry name" value="Chitin-bd_dom_sf"/>
</dbReference>
<keyword evidence="10" id="KW-1185">Reference proteome</keyword>
<name>A0A226EFC7_FOLCA</name>
<dbReference type="PROSITE" id="PS51257">
    <property type="entry name" value="PROKAR_LIPOPROTEIN"/>
    <property type="match status" value="1"/>
</dbReference>
<dbReference type="GO" id="GO:0008061">
    <property type="term" value="F:chitin binding"/>
    <property type="evidence" value="ECO:0007669"/>
    <property type="project" value="UniProtKB-KW"/>
</dbReference>
<dbReference type="EMBL" id="LNIX01000004">
    <property type="protein sequence ID" value="OXA56252.1"/>
    <property type="molecule type" value="Genomic_DNA"/>
</dbReference>
<dbReference type="SUPFAM" id="SSF57625">
    <property type="entry name" value="Invertebrate chitin-binding proteins"/>
    <property type="match status" value="1"/>
</dbReference>
<accession>A0A226EFC7</accession>
<keyword evidence="3" id="KW-0677">Repeat</keyword>
<dbReference type="PANTHER" id="PTHR23301">
    <property type="entry name" value="CHITIN BINDING PERITROPHIN-A"/>
    <property type="match status" value="1"/>
</dbReference>
<feature type="chain" id="PRO_5012307906" evidence="7">
    <location>
        <begin position="23"/>
        <end position="264"/>
    </location>
</feature>
<dbReference type="Proteomes" id="UP000198287">
    <property type="component" value="Unassembled WGS sequence"/>
</dbReference>
<organism evidence="9 10">
    <name type="scientific">Folsomia candida</name>
    <name type="common">Springtail</name>
    <dbReference type="NCBI Taxonomy" id="158441"/>
    <lineage>
        <taxon>Eukaryota</taxon>
        <taxon>Metazoa</taxon>
        <taxon>Ecdysozoa</taxon>
        <taxon>Arthropoda</taxon>
        <taxon>Hexapoda</taxon>
        <taxon>Collembola</taxon>
        <taxon>Entomobryomorpha</taxon>
        <taxon>Isotomoidea</taxon>
        <taxon>Isotomidae</taxon>
        <taxon>Proisotominae</taxon>
        <taxon>Folsomia</taxon>
    </lineage>
</organism>
<evidence type="ECO:0000259" key="8">
    <source>
        <dbReference type="PROSITE" id="PS50940"/>
    </source>
</evidence>
<protein>
    <submittedName>
        <fullName evidence="9">Putative chitinase 3</fullName>
    </submittedName>
</protein>
<evidence type="ECO:0000256" key="7">
    <source>
        <dbReference type="SAM" id="SignalP"/>
    </source>
</evidence>
<evidence type="ECO:0000256" key="3">
    <source>
        <dbReference type="ARBA" id="ARBA00022737"/>
    </source>
</evidence>
<dbReference type="Gene3D" id="3.50.4.10">
    <property type="entry name" value="Hepatocyte Growth Factor"/>
    <property type="match status" value="1"/>
</dbReference>
<evidence type="ECO:0000256" key="5">
    <source>
        <dbReference type="ARBA" id="ARBA00023180"/>
    </source>
</evidence>
<keyword evidence="2 7" id="KW-0732">Signal</keyword>
<dbReference type="InterPro" id="IPR002557">
    <property type="entry name" value="Chitin-bd_dom"/>
</dbReference>
<evidence type="ECO:0000313" key="10">
    <source>
        <dbReference type="Proteomes" id="UP000198287"/>
    </source>
</evidence>
<evidence type="ECO:0000256" key="1">
    <source>
        <dbReference type="ARBA" id="ARBA00022669"/>
    </source>
</evidence>
<dbReference type="GO" id="GO:0005576">
    <property type="term" value="C:extracellular region"/>
    <property type="evidence" value="ECO:0007669"/>
    <property type="project" value="InterPro"/>
</dbReference>